<dbReference type="AlphaFoldDB" id="A0A369KSE3"/>
<evidence type="ECO:0000313" key="2">
    <source>
        <dbReference type="EMBL" id="RDB36522.1"/>
    </source>
</evidence>
<accession>A0A369KSE3</accession>
<feature type="transmembrane region" description="Helical" evidence="1">
    <location>
        <begin position="368"/>
        <end position="388"/>
    </location>
</feature>
<organism evidence="2 3">
    <name type="scientific">Spirobacillus cienkowskii</name>
    <dbReference type="NCBI Taxonomy" id="495820"/>
    <lineage>
        <taxon>Bacteria</taxon>
        <taxon>Pseudomonadati</taxon>
        <taxon>Bdellovibrionota</taxon>
        <taxon>Oligoflexia</taxon>
        <taxon>Silvanigrellales</taxon>
        <taxon>Spirobacillus</taxon>
    </lineage>
</organism>
<protein>
    <submittedName>
        <fullName evidence="2">Uncharacterized protein</fullName>
    </submittedName>
</protein>
<keyword evidence="1" id="KW-0812">Transmembrane</keyword>
<reference evidence="2" key="1">
    <citation type="submission" date="2018-04" db="EMBL/GenBank/DDBJ databases">
        <title>Draft genome sequence of the Candidatus Spirobacillus cienkowskii, a pathogen of freshwater Daphnia species, reconstructed from hemolymph metagenomic reads.</title>
        <authorList>
            <person name="Bresciani L."/>
            <person name="Lemos L.N."/>
            <person name="Wale N."/>
            <person name="Lin J.Y."/>
            <person name="Fernandes G.R."/>
            <person name="Duffy M.A."/>
            <person name="Rodrigues J.M."/>
        </authorList>
    </citation>
    <scope>NUCLEOTIDE SEQUENCE [LARGE SCALE GENOMIC DNA]</scope>
    <source>
        <strain evidence="2">Binning01</strain>
    </source>
</reference>
<comment type="caution">
    <text evidence="2">The sequence shown here is derived from an EMBL/GenBank/DDBJ whole genome shotgun (WGS) entry which is preliminary data.</text>
</comment>
<evidence type="ECO:0000313" key="3">
    <source>
        <dbReference type="Proteomes" id="UP000253934"/>
    </source>
</evidence>
<dbReference type="EMBL" id="QOVW01000059">
    <property type="protein sequence ID" value="RDB36522.1"/>
    <property type="molecule type" value="Genomic_DNA"/>
</dbReference>
<feature type="transmembrane region" description="Helical" evidence="1">
    <location>
        <begin position="117"/>
        <end position="136"/>
    </location>
</feature>
<gene>
    <name evidence="2" type="ORF">DCC88_04400</name>
</gene>
<keyword evidence="1" id="KW-1133">Transmembrane helix</keyword>
<sequence length="394" mass="44227">MIIVLILCLIVSIPLIFFVVKPLFSLQGRQVLHESSQEIFDEHELRQVILMRDALLQKLIFNSTESENLARLSDDEALTLLVSLCKRLDSMGLSWKPRNELIKREAMPNLTQQEGFVSVQLLFVSAIVFFIGLIALKPLNVFSFQSFSQNENAASAKAPADVVIPPPTVLPHSGVWLPSVNQYILIPEQGKLSVYYVGMFQNNSVLTNSMVQIPLPKNFQDLKIIGNQNLQIEKSLHSQSLVVAMNLAHGLNQISATFSLEAPYGIAKWLPADLQQLPGVTIIMMPEYEGGLRNFFTKFLENPNVWPPRITQYPSGFRSILGVDPLDNQTSLNQQTSFQQLSRQLVRVGDVSSPFPVFEVQGIVPSRIGIYILVIFFAFFLLGTSLFFKFKSAK</sequence>
<keyword evidence="1" id="KW-0472">Membrane</keyword>
<name>A0A369KSE3_9BACT</name>
<proteinExistence type="predicted"/>
<keyword evidence="3" id="KW-1185">Reference proteome</keyword>
<dbReference type="Proteomes" id="UP000253934">
    <property type="component" value="Unassembled WGS sequence"/>
</dbReference>
<evidence type="ECO:0000256" key="1">
    <source>
        <dbReference type="SAM" id="Phobius"/>
    </source>
</evidence>